<accession>A0A2A5T0G5</accession>
<keyword evidence="2" id="KW-1185">Reference proteome</keyword>
<dbReference type="AlphaFoldDB" id="A0A2A5T0G5"/>
<comment type="caution">
    <text evidence="1">The sequence shown here is derived from an EMBL/GenBank/DDBJ whole genome shotgun (WGS) entry which is preliminary data.</text>
</comment>
<reference evidence="2" key="1">
    <citation type="submission" date="2017-04" db="EMBL/GenBank/DDBJ databases">
        <title>Genome evolution of the luminous symbionts of deep sea anglerfish.</title>
        <authorList>
            <person name="Hendry T.A."/>
        </authorList>
    </citation>
    <scope>NUCLEOTIDE SEQUENCE [LARGE SCALE GENOMIC DNA]</scope>
</reference>
<proteinExistence type="predicted"/>
<gene>
    <name evidence="1" type="ORF">BTN49_2667</name>
</gene>
<dbReference type="Proteomes" id="UP000219020">
    <property type="component" value="Unassembled WGS sequence"/>
</dbReference>
<evidence type="ECO:0000313" key="1">
    <source>
        <dbReference type="EMBL" id="PCS21655.1"/>
    </source>
</evidence>
<sequence length="38" mass="4256">MERKLADTGVTLITGEKEYAIHSDETIGPPDTPETIYY</sequence>
<organism evidence="1 2">
    <name type="scientific">Candidatus Enterovibrio escicola</name>
    <dbReference type="NCBI Taxonomy" id="1927127"/>
    <lineage>
        <taxon>Bacteria</taxon>
        <taxon>Pseudomonadati</taxon>
        <taxon>Pseudomonadota</taxon>
        <taxon>Gammaproteobacteria</taxon>
        <taxon>Vibrionales</taxon>
        <taxon>Vibrionaceae</taxon>
        <taxon>Enterovibrio</taxon>
    </lineage>
</organism>
<evidence type="ECO:0000313" key="2">
    <source>
        <dbReference type="Proteomes" id="UP000219020"/>
    </source>
</evidence>
<evidence type="ECO:0008006" key="3">
    <source>
        <dbReference type="Google" id="ProtNLM"/>
    </source>
</evidence>
<protein>
    <recommendedName>
        <fullName evidence="3">Mobile element protein</fullName>
    </recommendedName>
</protein>
<dbReference type="EMBL" id="NBYY01000031">
    <property type="protein sequence ID" value="PCS21655.1"/>
    <property type="molecule type" value="Genomic_DNA"/>
</dbReference>
<name>A0A2A5T0G5_9GAMM</name>